<feature type="region of interest" description="Disordered" evidence="8">
    <location>
        <begin position="247"/>
        <end position="266"/>
    </location>
</feature>
<dbReference type="EMBL" id="JANBVN010000121">
    <property type="protein sequence ID" value="KAJ9142548.1"/>
    <property type="molecule type" value="Genomic_DNA"/>
</dbReference>
<sequence>MADRHQRSSHRDGGRRDRPRGDGCDNRRDDDRDSSRRYRSRSPRDRPERPDRRKRDYDDARKPRDDTDRAPRDAPRHRDEGRDRPKDRDGRKDRDREDGRKARDGGKDRVAERDRRAERIRDREEKAVLKADADVPPKPPADQPPPRHRTASPKRPSASPRREPSEDRELELPSRRRKEKSGTPAAHPVHIKLGKHDGDTIGQSSLRHETSDERPAIGDYHGPTPMDEDEPEDDVVVETDGLDDMQAMMGFGSFGTTKGKKIPGNNVGAVRKEKKTEYRQYMNRVGGFNRPLDQI</sequence>
<feature type="region of interest" description="Disordered" evidence="8">
    <location>
        <begin position="1"/>
        <end position="232"/>
    </location>
</feature>
<keyword evidence="7" id="KW-0539">Nucleus</keyword>
<dbReference type="AlphaFoldDB" id="A0AA38RNR5"/>
<evidence type="ECO:0000313" key="11">
    <source>
        <dbReference type="Proteomes" id="UP001174691"/>
    </source>
</evidence>
<evidence type="ECO:0000256" key="2">
    <source>
        <dbReference type="ARBA" id="ARBA00004123"/>
    </source>
</evidence>
<protein>
    <recommendedName>
        <fullName evidence="9">U4/U6.U5 small nuclear ribonucleoprotein 27kDa protein domain-containing protein</fullName>
    </recommendedName>
</protein>
<evidence type="ECO:0000256" key="5">
    <source>
        <dbReference type="ARBA" id="ARBA00022664"/>
    </source>
</evidence>
<feature type="compositionally biased region" description="Basic and acidic residues" evidence="8">
    <location>
        <begin position="1"/>
        <end position="135"/>
    </location>
</feature>
<evidence type="ECO:0000313" key="10">
    <source>
        <dbReference type="EMBL" id="KAJ9142548.1"/>
    </source>
</evidence>
<dbReference type="GO" id="GO:0071011">
    <property type="term" value="C:precatalytic spliceosome"/>
    <property type="evidence" value="ECO:0007669"/>
    <property type="project" value="TreeGrafter"/>
</dbReference>
<comment type="function">
    <text evidence="1">May play a role in mRNA splicing.</text>
</comment>
<comment type="similarity">
    <text evidence="3">Belongs to the SNUT3 family.</text>
</comment>
<dbReference type="PANTHER" id="PTHR31077:SF1">
    <property type="entry name" value="U4_U6.U5 SMALL NUCLEAR RIBONUCLEOPROTEIN 27 KDA PROTEIN"/>
    <property type="match status" value="1"/>
</dbReference>
<keyword evidence="11" id="KW-1185">Reference proteome</keyword>
<evidence type="ECO:0000256" key="4">
    <source>
        <dbReference type="ARBA" id="ARBA00011825"/>
    </source>
</evidence>
<proteinExistence type="inferred from homology"/>
<reference evidence="10" key="1">
    <citation type="submission" date="2022-07" db="EMBL/GenBank/DDBJ databases">
        <title>Fungi with potential for degradation of polypropylene.</title>
        <authorList>
            <person name="Gostincar C."/>
        </authorList>
    </citation>
    <scope>NUCLEOTIDE SEQUENCE</scope>
    <source>
        <strain evidence="10">EXF-13287</strain>
    </source>
</reference>
<feature type="compositionally biased region" description="Basic and acidic residues" evidence="8">
    <location>
        <begin position="206"/>
        <end position="216"/>
    </location>
</feature>
<comment type="subcellular location">
    <subcellularLocation>
        <location evidence="2">Nucleus</location>
    </subcellularLocation>
</comment>
<evidence type="ECO:0000256" key="1">
    <source>
        <dbReference type="ARBA" id="ARBA00003632"/>
    </source>
</evidence>
<dbReference type="GO" id="GO:0008380">
    <property type="term" value="P:RNA splicing"/>
    <property type="evidence" value="ECO:0007669"/>
    <property type="project" value="UniProtKB-KW"/>
</dbReference>
<dbReference type="PANTHER" id="PTHR31077">
    <property type="entry name" value="U4/U6.U5 SMALL NUCLEAR RIBONUCLEOPROTEIN 27 KDA PROTEIN"/>
    <property type="match status" value="1"/>
</dbReference>
<dbReference type="Proteomes" id="UP001174691">
    <property type="component" value="Unassembled WGS sequence"/>
</dbReference>
<evidence type="ECO:0000256" key="8">
    <source>
        <dbReference type="SAM" id="MobiDB-lite"/>
    </source>
</evidence>
<dbReference type="InterPro" id="IPR013957">
    <property type="entry name" value="SNRNP27"/>
</dbReference>
<dbReference type="Pfam" id="PF08648">
    <property type="entry name" value="SNRNP27"/>
    <property type="match status" value="1"/>
</dbReference>
<name>A0AA38RNR5_9PEZI</name>
<dbReference type="GO" id="GO:0006397">
    <property type="term" value="P:mRNA processing"/>
    <property type="evidence" value="ECO:0007669"/>
    <property type="project" value="UniProtKB-KW"/>
</dbReference>
<comment type="subunit">
    <text evidence="4">Part of a tri-snRNP complex.</text>
</comment>
<organism evidence="10 11">
    <name type="scientific">Coniochaeta hoffmannii</name>
    <dbReference type="NCBI Taxonomy" id="91930"/>
    <lineage>
        <taxon>Eukaryota</taxon>
        <taxon>Fungi</taxon>
        <taxon>Dikarya</taxon>
        <taxon>Ascomycota</taxon>
        <taxon>Pezizomycotina</taxon>
        <taxon>Sordariomycetes</taxon>
        <taxon>Sordariomycetidae</taxon>
        <taxon>Coniochaetales</taxon>
        <taxon>Coniochaetaceae</taxon>
        <taxon>Coniochaeta</taxon>
    </lineage>
</organism>
<evidence type="ECO:0000256" key="6">
    <source>
        <dbReference type="ARBA" id="ARBA00023187"/>
    </source>
</evidence>
<evidence type="ECO:0000256" key="7">
    <source>
        <dbReference type="ARBA" id="ARBA00023242"/>
    </source>
</evidence>
<keyword evidence="5" id="KW-0507">mRNA processing</keyword>
<feature type="domain" description="U4/U6.U5 small nuclear ribonucleoprotein 27kDa protein" evidence="9">
    <location>
        <begin position="243"/>
        <end position="295"/>
    </location>
</feature>
<keyword evidence="6" id="KW-0508">mRNA splicing</keyword>
<gene>
    <name evidence="10" type="ORF">NKR19_g7188</name>
</gene>
<evidence type="ECO:0000256" key="3">
    <source>
        <dbReference type="ARBA" id="ARBA00008218"/>
    </source>
</evidence>
<feature type="compositionally biased region" description="Basic and acidic residues" evidence="8">
    <location>
        <begin position="160"/>
        <end position="174"/>
    </location>
</feature>
<comment type="caution">
    <text evidence="10">The sequence shown here is derived from an EMBL/GenBank/DDBJ whole genome shotgun (WGS) entry which is preliminary data.</text>
</comment>
<evidence type="ECO:0000259" key="9">
    <source>
        <dbReference type="Pfam" id="PF08648"/>
    </source>
</evidence>
<accession>A0AA38RNR5</accession>